<dbReference type="RefSeq" id="WP_061654180.1">
    <property type="nucleotide sequence ID" value="NZ_LOMT01000143.1"/>
</dbReference>
<evidence type="ECO:0000313" key="8">
    <source>
        <dbReference type="EMBL" id="KXX86587.1"/>
    </source>
</evidence>
<comment type="caution">
    <text evidence="8">The sequence shown here is derived from an EMBL/GenBank/DDBJ whole genome shotgun (WGS) entry which is preliminary data.</text>
</comment>
<organism evidence="8 9">
    <name type="scientific">Bacillus cereus</name>
    <dbReference type="NCBI Taxonomy" id="1396"/>
    <lineage>
        <taxon>Bacteria</taxon>
        <taxon>Bacillati</taxon>
        <taxon>Bacillota</taxon>
        <taxon>Bacilli</taxon>
        <taxon>Bacillales</taxon>
        <taxon>Bacillaceae</taxon>
        <taxon>Bacillus</taxon>
        <taxon>Bacillus cereus group</taxon>
    </lineage>
</organism>
<dbReference type="AlphaFoldDB" id="A0A150AW34"/>
<dbReference type="GO" id="GO:0009847">
    <property type="term" value="P:spore germination"/>
    <property type="evidence" value="ECO:0007669"/>
    <property type="project" value="UniProtKB-UniRule"/>
</dbReference>
<keyword evidence="4 7" id="KW-1133">Transmembrane helix</keyword>
<evidence type="ECO:0000256" key="4">
    <source>
        <dbReference type="ARBA" id="ARBA00022989"/>
    </source>
</evidence>
<evidence type="ECO:0000256" key="3">
    <source>
        <dbReference type="ARBA" id="ARBA00022692"/>
    </source>
</evidence>
<feature type="transmembrane region" description="Helical" evidence="7">
    <location>
        <begin position="402"/>
        <end position="425"/>
    </location>
</feature>
<dbReference type="PANTHER" id="PTHR22550">
    <property type="entry name" value="SPORE GERMINATION PROTEIN"/>
    <property type="match status" value="1"/>
</dbReference>
<comment type="subcellular location">
    <subcellularLocation>
        <location evidence="6">Cell membrane</location>
    </subcellularLocation>
    <subcellularLocation>
        <location evidence="1">Membrane</location>
        <topology evidence="1">Multi-pass membrane protein</topology>
    </subcellularLocation>
</comment>
<dbReference type="InterPro" id="IPR004995">
    <property type="entry name" value="Spore_Ger"/>
</dbReference>
<gene>
    <name evidence="8" type="ORF">AT274_25750</name>
</gene>
<evidence type="ECO:0000313" key="9">
    <source>
        <dbReference type="Proteomes" id="UP000075591"/>
    </source>
</evidence>
<feature type="transmembrane region" description="Helical" evidence="7">
    <location>
        <begin position="431"/>
        <end position="455"/>
    </location>
</feature>
<keyword evidence="5 6" id="KW-0472">Membrane</keyword>
<proteinExistence type="inferred from homology"/>
<dbReference type="Proteomes" id="UP000075591">
    <property type="component" value="Unassembled WGS sequence"/>
</dbReference>
<name>A0A150AW34_BACCE</name>
<sequence length="511" mass="57723">MRRWNQNTKKEGNGKFSIYKPNPILNEEKIRSTYQNSEDVKVVLHKIGSEEKAVETFFIYCESLVDKKQINQIVIPQLEKIAQKHQYLFLKEEIHKYQQELEWTPLKVGEGLESISLEIFNGNLVLYFPKSLTFFSVNASNKPNRSTEQSNYEISVRGPRDNFIEDISTNVALIRKRLRHPTLSYQTLTLGKRTQTQIGILYLKDVVNLEILDNIRECLTLIDIDGVISSTQIQEMVSKQSLSIFPLCGDTARPDFAVECLLQGRVVIIIDGSPIVIIAPVTITFLIKAAEDSHFNFLTVSFARFYRWIGFLLAVFLPGFWMALLAYHQDQIPFPLLATVTVARSGLPFPVPLELIIVLFLFEMFREAGQRLPSPLGQTLSVVGGLIIGDAAIRSGFISPSVIVITALSAIAGYTLVNQILAGAVSILRGFVLLCSILMGLYGFMLAGFVIVLYISRLRSFGIPYLALVFPKSSSDFFKGLFRLPWRSYRHRVDYLRTNDSSKTDEGEGKQ</sequence>
<dbReference type="GO" id="GO:0005886">
    <property type="term" value="C:plasma membrane"/>
    <property type="evidence" value="ECO:0007669"/>
    <property type="project" value="UniProtKB-SubCell"/>
</dbReference>
<feature type="transmembrane region" description="Helical" evidence="7">
    <location>
        <begin position="266"/>
        <end position="287"/>
    </location>
</feature>
<dbReference type="Pfam" id="PF03323">
    <property type="entry name" value="GerA"/>
    <property type="match status" value="1"/>
</dbReference>
<protein>
    <submittedName>
        <fullName evidence="8">Spore gernimation protein XB</fullName>
    </submittedName>
</protein>
<comment type="similarity">
    <text evidence="2 6">Belongs to the GerABKA family.</text>
</comment>
<evidence type="ECO:0000256" key="7">
    <source>
        <dbReference type="SAM" id="Phobius"/>
    </source>
</evidence>
<reference evidence="8 9" key="1">
    <citation type="submission" date="2015-12" db="EMBL/GenBank/DDBJ databases">
        <title>Bacillus cereus Group isolate.</title>
        <authorList>
            <person name="Kovac J."/>
        </authorList>
    </citation>
    <scope>NUCLEOTIDE SEQUENCE [LARGE SCALE GENOMIC DNA]</scope>
    <source>
        <strain evidence="8 9">FSL W8-0275</strain>
    </source>
</reference>
<evidence type="ECO:0000256" key="1">
    <source>
        <dbReference type="ARBA" id="ARBA00004141"/>
    </source>
</evidence>
<keyword evidence="3 7" id="KW-0812">Transmembrane</keyword>
<evidence type="ECO:0000256" key="2">
    <source>
        <dbReference type="ARBA" id="ARBA00005278"/>
    </source>
</evidence>
<feature type="transmembrane region" description="Helical" evidence="7">
    <location>
        <begin position="347"/>
        <end position="365"/>
    </location>
</feature>
<evidence type="ECO:0000256" key="5">
    <source>
        <dbReference type="ARBA" id="ARBA00023136"/>
    </source>
</evidence>
<dbReference type="InterPro" id="IPR050768">
    <property type="entry name" value="UPF0353/GerABKA_families"/>
</dbReference>
<dbReference type="PIRSF" id="PIRSF005690">
    <property type="entry name" value="GerBA"/>
    <property type="match status" value="1"/>
</dbReference>
<evidence type="ECO:0000256" key="6">
    <source>
        <dbReference type="PIRNR" id="PIRNR005690"/>
    </source>
</evidence>
<dbReference type="PANTHER" id="PTHR22550:SF5">
    <property type="entry name" value="LEUCINE ZIPPER PROTEIN 4"/>
    <property type="match status" value="1"/>
</dbReference>
<feature type="transmembrane region" description="Helical" evidence="7">
    <location>
        <begin position="308"/>
        <end position="327"/>
    </location>
</feature>
<dbReference type="EMBL" id="LOMT01000143">
    <property type="protein sequence ID" value="KXX86587.1"/>
    <property type="molecule type" value="Genomic_DNA"/>
</dbReference>
<accession>A0A150AW34</accession>